<dbReference type="AlphaFoldDB" id="A0A2Z2G3U2"/>
<dbReference type="PANTHER" id="PTHR43166">
    <property type="entry name" value="AMINO ACID IMPORT ATP-BINDING PROTEIN"/>
    <property type="match status" value="1"/>
</dbReference>
<dbReference type="RefSeq" id="WP_002460301.1">
    <property type="nucleotide sequence ID" value="NZ_AP021848.1"/>
</dbReference>
<dbReference type="Gene3D" id="3.40.50.300">
    <property type="entry name" value="P-loop containing nucleotide triphosphate hydrolases"/>
    <property type="match status" value="1"/>
</dbReference>
<dbReference type="GO" id="GO:0005886">
    <property type="term" value="C:plasma membrane"/>
    <property type="evidence" value="ECO:0007669"/>
    <property type="project" value="UniProtKB-SubCell"/>
</dbReference>
<evidence type="ECO:0000256" key="4">
    <source>
        <dbReference type="ARBA" id="ARBA00022741"/>
    </source>
</evidence>
<dbReference type="InterPro" id="IPR017871">
    <property type="entry name" value="ABC_transporter-like_CS"/>
</dbReference>
<dbReference type="GO" id="GO:0015424">
    <property type="term" value="F:ABC-type amino acid transporter activity"/>
    <property type="evidence" value="ECO:0007669"/>
    <property type="project" value="InterPro"/>
</dbReference>
<name>A0A2Z2G3U2_STALU</name>
<dbReference type="GO" id="GO:0016887">
    <property type="term" value="F:ATP hydrolysis activity"/>
    <property type="evidence" value="ECO:0007669"/>
    <property type="project" value="InterPro"/>
</dbReference>
<dbReference type="FunFam" id="3.40.50.300:FF:000020">
    <property type="entry name" value="Amino acid ABC transporter ATP-binding component"/>
    <property type="match status" value="1"/>
</dbReference>
<dbReference type="PANTHER" id="PTHR43166:SF35">
    <property type="entry name" value="L-CYSTINE IMPORT ATP-BINDING PROTEIN TCYN"/>
    <property type="match status" value="1"/>
</dbReference>
<protein>
    <submittedName>
        <fullName evidence="9">Amino acid ABC transporter ATP-binding protein</fullName>
    </submittedName>
</protein>
<dbReference type="PROSITE" id="PS50893">
    <property type="entry name" value="ABC_TRANSPORTER_2"/>
    <property type="match status" value="1"/>
</dbReference>
<gene>
    <name evidence="9" type="ORF">EQ812_01305</name>
    <name evidence="8" type="ORF">FO454_00775</name>
</gene>
<evidence type="ECO:0000256" key="3">
    <source>
        <dbReference type="ARBA" id="ARBA00022475"/>
    </source>
</evidence>
<keyword evidence="3" id="KW-1003">Cell membrane</keyword>
<comment type="subcellular location">
    <subcellularLocation>
        <location evidence="1">Cell membrane</location>
        <topology evidence="1">Peripheral membrane protein</topology>
    </subcellularLocation>
</comment>
<evidence type="ECO:0000256" key="1">
    <source>
        <dbReference type="ARBA" id="ARBA00004202"/>
    </source>
</evidence>
<keyword evidence="4" id="KW-0547">Nucleotide-binding</keyword>
<feature type="domain" description="ABC transporter" evidence="7">
    <location>
        <begin position="2"/>
        <end position="237"/>
    </location>
</feature>
<dbReference type="PROSITE" id="PS00211">
    <property type="entry name" value="ABC_TRANSPORTER_1"/>
    <property type="match status" value="1"/>
</dbReference>
<dbReference type="InterPro" id="IPR027417">
    <property type="entry name" value="P-loop_NTPase"/>
</dbReference>
<dbReference type="GeneID" id="58091288"/>
<dbReference type="EMBL" id="CP041722">
    <property type="protein sequence ID" value="QEX37519.1"/>
    <property type="molecule type" value="Genomic_DNA"/>
</dbReference>
<dbReference type="CDD" id="cd03262">
    <property type="entry name" value="ABC_HisP_GlnQ"/>
    <property type="match status" value="1"/>
</dbReference>
<evidence type="ECO:0000259" key="7">
    <source>
        <dbReference type="PROSITE" id="PS50893"/>
    </source>
</evidence>
<dbReference type="Pfam" id="PF00005">
    <property type="entry name" value="ABC_tran"/>
    <property type="match status" value="1"/>
</dbReference>
<sequence>MIELNNIHKSFNDKEVIKGVNLTVEKGEVITFIGRSGSGKTTLLRMMNALEIPTEGTVSVNGVTYTADDKKSQINVRKQSGMVFQSYNLFPHKTALENVMEGLVTVKKMKKSEAERIALALLEKVGLISVKDQRPHALSGGQQQRVAIARALAMNPKVMLFDEPTSALDPELVTDVLKVIRELADEGMTMVIVTHEMRFAKEVSNRIVFIHDGIIGEQGPPEQLFNQPKTDELRRFLNVINEE</sequence>
<dbReference type="InterPro" id="IPR003439">
    <property type="entry name" value="ABC_transporter-like_ATP-bd"/>
</dbReference>
<evidence type="ECO:0000313" key="9">
    <source>
        <dbReference type="EMBL" id="TBW73469.1"/>
    </source>
</evidence>
<accession>A0A2Z2G3U2</accession>
<organism evidence="9 10">
    <name type="scientific">Staphylococcus lugdunensis</name>
    <dbReference type="NCBI Taxonomy" id="28035"/>
    <lineage>
        <taxon>Bacteria</taxon>
        <taxon>Bacillati</taxon>
        <taxon>Bacillota</taxon>
        <taxon>Bacilli</taxon>
        <taxon>Bacillales</taxon>
        <taxon>Staphylococcaceae</taxon>
        <taxon>Staphylococcus</taxon>
    </lineage>
</organism>
<dbReference type="InterPro" id="IPR050086">
    <property type="entry name" value="MetN_ABC_transporter-like"/>
</dbReference>
<dbReference type="InterPro" id="IPR003593">
    <property type="entry name" value="AAA+_ATPase"/>
</dbReference>
<evidence type="ECO:0000313" key="11">
    <source>
        <dbReference type="Proteomes" id="UP000325462"/>
    </source>
</evidence>
<evidence type="ECO:0000256" key="2">
    <source>
        <dbReference type="ARBA" id="ARBA00022448"/>
    </source>
</evidence>
<dbReference type="Proteomes" id="UP000293637">
    <property type="component" value="Unassembled WGS sequence"/>
</dbReference>
<dbReference type="PIRSF" id="PIRSF039085">
    <property type="entry name" value="ABC_ATPase_HisP"/>
    <property type="match status" value="1"/>
</dbReference>
<dbReference type="SMART" id="SM00382">
    <property type="entry name" value="AAA"/>
    <property type="match status" value="1"/>
</dbReference>
<dbReference type="EMBL" id="SCHB01000001">
    <property type="protein sequence ID" value="TBW73469.1"/>
    <property type="molecule type" value="Genomic_DNA"/>
</dbReference>
<evidence type="ECO:0000313" key="10">
    <source>
        <dbReference type="Proteomes" id="UP000293637"/>
    </source>
</evidence>
<evidence type="ECO:0000313" key="8">
    <source>
        <dbReference type="EMBL" id="QEX37519.1"/>
    </source>
</evidence>
<keyword evidence="5 9" id="KW-0067">ATP-binding</keyword>
<evidence type="ECO:0000256" key="6">
    <source>
        <dbReference type="ARBA" id="ARBA00023136"/>
    </source>
</evidence>
<reference evidence="8 11" key="2">
    <citation type="submission" date="2019-07" db="EMBL/GenBank/DDBJ databases">
        <title>Comparative genome analysis of staphylococcus lugdunensis shows clonal complex-dependent diversity of the putative virulence factor, ess/type vii locus.</title>
        <authorList>
            <person name="Lebeurre J."/>
            <person name="Dahyot S."/>
            <person name="Diene S."/>
            <person name="Paulay A."/>
            <person name="Aubourg M."/>
            <person name="Argemi X."/>
            <person name="Giard J.-C."/>
            <person name="Tournier I."/>
            <person name="Francois P."/>
            <person name="Pestel-Caron M."/>
        </authorList>
    </citation>
    <scope>NUCLEOTIDE SEQUENCE [LARGE SCALE GENOMIC DNA]</scope>
    <source>
        <strain evidence="8 11">SL13</strain>
    </source>
</reference>
<proteinExistence type="predicted"/>
<dbReference type="Proteomes" id="UP000325462">
    <property type="component" value="Chromosome"/>
</dbReference>
<dbReference type="InterPro" id="IPR030679">
    <property type="entry name" value="ABC_ATPase_HisP-typ"/>
</dbReference>
<dbReference type="SUPFAM" id="SSF52540">
    <property type="entry name" value="P-loop containing nucleoside triphosphate hydrolases"/>
    <property type="match status" value="1"/>
</dbReference>
<keyword evidence="6" id="KW-0472">Membrane</keyword>
<dbReference type="GO" id="GO:0005524">
    <property type="term" value="F:ATP binding"/>
    <property type="evidence" value="ECO:0007669"/>
    <property type="project" value="UniProtKB-KW"/>
</dbReference>
<keyword evidence="2" id="KW-0813">Transport</keyword>
<reference evidence="9 10" key="1">
    <citation type="journal article" date="2019" name="Sci. Transl. Med.">
        <title>Quorum sensing between bacterial species on the skin protects against epidermal injury in atopic dermatitis.</title>
        <authorList>
            <person name="Williams M.R."/>
        </authorList>
    </citation>
    <scope>NUCLEOTIDE SEQUENCE [LARGE SCALE GENOMIC DNA]</scope>
    <source>
        <strain evidence="9 10">E7</strain>
    </source>
</reference>
<evidence type="ECO:0000256" key="5">
    <source>
        <dbReference type="ARBA" id="ARBA00022840"/>
    </source>
</evidence>
<dbReference type="OMA" id="FQAYHLF"/>
<keyword evidence="11" id="KW-1185">Reference proteome</keyword>